<dbReference type="RefSeq" id="WP_062545233.1">
    <property type="nucleotide sequence ID" value="NZ_CP012643.1"/>
</dbReference>
<protein>
    <submittedName>
        <fullName evidence="7">Permease</fullName>
    </submittedName>
</protein>
<feature type="transmembrane region" description="Helical" evidence="6">
    <location>
        <begin position="366"/>
        <end position="386"/>
    </location>
</feature>
<dbReference type="PATRIC" id="fig|512763.3.peg.4115"/>
<name>A0A0P0C612_9BACT</name>
<feature type="transmembrane region" description="Helical" evidence="6">
    <location>
        <begin position="12"/>
        <end position="33"/>
    </location>
</feature>
<feature type="transmembrane region" description="Helical" evidence="6">
    <location>
        <begin position="393"/>
        <end position="411"/>
    </location>
</feature>
<organism evidence="7 8">
    <name type="scientific">Rufibacter tibetensis</name>
    <dbReference type="NCBI Taxonomy" id="512763"/>
    <lineage>
        <taxon>Bacteria</taxon>
        <taxon>Pseudomonadati</taxon>
        <taxon>Bacteroidota</taxon>
        <taxon>Cytophagia</taxon>
        <taxon>Cytophagales</taxon>
        <taxon>Hymenobacteraceae</taxon>
        <taxon>Rufibacter</taxon>
    </lineage>
</organism>
<sequence>MKKLDKLILKSFLGPFVLTFAVVEFILLLQVILKYLDDLIGKDLGAAVISELLFYFSLNLAPMAFPLAILLSSLMTFGNLGEHHELTAIKTSGISLVRTLRPVFIFAVLLTVAAFVFHNTIVPKANLKAYSLMWDIRQKKPSLDLKEGSFYNGLPNRSIRVGKKFEDGQTLKDIMIYDHSNGQGNAVVMLADSGKMYTQFNDQYLVLEMFHGKTFAEERPGSSNGYGPSSGYLRQAFTKNKIVVNLASFQMTRSNAQWFADNKMMKNINQLTQVTDSLQKQIQKETTLLEPNVRPFFSHFSSLKSADTLKVKKILLKKLPEATLQDVQTASNAARNVKSFTSSYASRLTTIQREQNNYEIEIYRKFTQAVACFIMFLIGAPLGAIIRKGGLGMPVIISIAFFIVYYVLSILGEKWGREGVAPVALGMWAANLILLPAGLFFLYQARNDSNLLEFDFWRKFTARLQRKKAI</sequence>
<keyword evidence="2" id="KW-1003">Cell membrane</keyword>
<dbReference type="EMBL" id="CP012643">
    <property type="protein sequence ID" value="ALJ00642.1"/>
    <property type="molecule type" value="Genomic_DNA"/>
</dbReference>
<dbReference type="Pfam" id="PF03739">
    <property type="entry name" value="LptF_LptG"/>
    <property type="match status" value="1"/>
</dbReference>
<dbReference type="OrthoDB" id="1096108at2"/>
<dbReference type="PANTHER" id="PTHR33529">
    <property type="entry name" value="SLR0882 PROTEIN-RELATED"/>
    <property type="match status" value="1"/>
</dbReference>
<feature type="transmembrane region" description="Helical" evidence="6">
    <location>
        <begin position="423"/>
        <end position="443"/>
    </location>
</feature>
<proteinExistence type="predicted"/>
<keyword evidence="4 6" id="KW-1133">Transmembrane helix</keyword>
<keyword evidence="3 6" id="KW-0812">Transmembrane</keyword>
<keyword evidence="5 6" id="KW-0472">Membrane</keyword>
<evidence type="ECO:0000256" key="3">
    <source>
        <dbReference type="ARBA" id="ARBA00022692"/>
    </source>
</evidence>
<comment type="subcellular location">
    <subcellularLocation>
        <location evidence="1">Cell membrane</location>
        <topology evidence="1">Multi-pass membrane protein</topology>
    </subcellularLocation>
</comment>
<dbReference type="GO" id="GO:0015920">
    <property type="term" value="P:lipopolysaccharide transport"/>
    <property type="evidence" value="ECO:0007669"/>
    <property type="project" value="TreeGrafter"/>
</dbReference>
<feature type="transmembrane region" description="Helical" evidence="6">
    <location>
        <begin position="53"/>
        <end position="78"/>
    </location>
</feature>
<evidence type="ECO:0000256" key="5">
    <source>
        <dbReference type="ARBA" id="ARBA00023136"/>
    </source>
</evidence>
<gene>
    <name evidence="7" type="ORF">DC20_18745</name>
</gene>
<dbReference type="PANTHER" id="PTHR33529:SF6">
    <property type="entry name" value="YJGP_YJGQ FAMILY PERMEASE"/>
    <property type="match status" value="1"/>
</dbReference>
<dbReference type="Proteomes" id="UP000061382">
    <property type="component" value="Chromosome"/>
</dbReference>
<dbReference type="KEGG" id="rti:DC20_18745"/>
<evidence type="ECO:0000256" key="6">
    <source>
        <dbReference type="SAM" id="Phobius"/>
    </source>
</evidence>
<reference evidence="7 8" key="1">
    <citation type="submission" date="2015-08" db="EMBL/GenBank/DDBJ databases">
        <title>Complete genome sequence of Rufibacter tibetensis strain 1351t, a radiation-resistant bacterium from tibet plateau.</title>
        <authorList>
            <person name="Dai J."/>
        </authorList>
    </citation>
    <scope>NUCLEOTIDE SEQUENCE [LARGE SCALE GENOMIC DNA]</scope>
    <source>
        <strain evidence="7 8">1351</strain>
    </source>
</reference>
<evidence type="ECO:0000313" key="8">
    <source>
        <dbReference type="Proteomes" id="UP000061382"/>
    </source>
</evidence>
<evidence type="ECO:0000256" key="4">
    <source>
        <dbReference type="ARBA" id="ARBA00022989"/>
    </source>
</evidence>
<evidence type="ECO:0000313" key="7">
    <source>
        <dbReference type="EMBL" id="ALJ00642.1"/>
    </source>
</evidence>
<evidence type="ECO:0000256" key="1">
    <source>
        <dbReference type="ARBA" id="ARBA00004651"/>
    </source>
</evidence>
<dbReference type="InterPro" id="IPR005495">
    <property type="entry name" value="LptG/LptF_permease"/>
</dbReference>
<accession>A0A0P0C612</accession>
<keyword evidence="8" id="KW-1185">Reference proteome</keyword>
<dbReference type="GO" id="GO:0043190">
    <property type="term" value="C:ATP-binding cassette (ABC) transporter complex"/>
    <property type="evidence" value="ECO:0007669"/>
    <property type="project" value="TreeGrafter"/>
</dbReference>
<feature type="transmembrane region" description="Helical" evidence="6">
    <location>
        <begin position="99"/>
        <end position="117"/>
    </location>
</feature>
<dbReference type="STRING" id="512763.DC20_18745"/>
<dbReference type="AlphaFoldDB" id="A0A0P0C612"/>
<evidence type="ECO:0000256" key="2">
    <source>
        <dbReference type="ARBA" id="ARBA00022475"/>
    </source>
</evidence>